<organism evidence="2 3">
    <name type="scientific">Methylobacterium crusticola</name>
    <dbReference type="NCBI Taxonomy" id="1697972"/>
    <lineage>
        <taxon>Bacteria</taxon>
        <taxon>Pseudomonadati</taxon>
        <taxon>Pseudomonadota</taxon>
        <taxon>Alphaproteobacteria</taxon>
        <taxon>Hyphomicrobiales</taxon>
        <taxon>Methylobacteriaceae</taxon>
        <taxon>Methylobacterium</taxon>
    </lineage>
</organism>
<keyword evidence="3" id="KW-1185">Reference proteome</keyword>
<dbReference type="Proteomes" id="UP001055167">
    <property type="component" value="Unassembled WGS sequence"/>
</dbReference>
<dbReference type="EMBL" id="BPQH01000010">
    <property type="protein sequence ID" value="GJD50692.1"/>
    <property type="molecule type" value="Genomic_DNA"/>
</dbReference>
<name>A0ABQ4R1P0_9HYPH</name>
<accession>A0ABQ4R1P0</accession>
<gene>
    <name evidence="2" type="ORF">OPKNFCMD_3437</name>
</gene>
<reference evidence="2" key="2">
    <citation type="submission" date="2021-08" db="EMBL/GenBank/DDBJ databases">
        <authorList>
            <person name="Tani A."/>
            <person name="Ola A."/>
            <person name="Ogura Y."/>
            <person name="Katsura K."/>
            <person name="Hayashi T."/>
        </authorList>
    </citation>
    <scope>NUCLEOTIDE SEQUENCE</scope>
    <source>
        <strain evidence="2">KCTC 52305</strain>
    </source>
</reference>
<proteinExistence type="predicted"/>
<feature type="compositionally biased region" description="Acidic residues" evidence="1">
    <location>
        <begin position="45"/>
        <end position="59"/>
    </location>
</feature>
<protein>
    <submittedName>
        <fullName evidence="2">Uncharacterized protein</fullName>
    </submittedName>
</protein>
<dbReference type="RefSeq" id="WP_128560796.1">
    <property type="nucleotide sequence ID" value="NZ_BPQH01000010.1"/>
</dbReference>
<sequence>MNQTAHWQRTLDAIVSLADEIARISPDCAERAMRIVRLARAMDPPGDDASDADDHDDHDDPGVGPLRRRPPER</sequence>
<comment type="caution">
    <text evidence="2">The sequence shown here is derived from an EMBL/GenBank/DDBJ whole genome shotgun (WGS) entry which is preliminary data.</text>
</comment>
<evidence type="ECO:0000313" key="3">
    <source>
        <dbReference type="Proteomes" id="UP001055167"/>
    </source>
</evidence>
<evidence type="ECO:0000313" key="2">
    <source>
        <dbReference type="EMBL" id="GJD50692.1"/>
    </source>
</evidence>
<reference evidence="2" key="1">
    <citation type="journal article" date="2021" name="Front. Microbiol.">
        <title>Comprehensive Comparative Genomics and Phenotyping of Methylobacterium Species.</title>
        <authorList>
            <person name="Alessa O."/>
            <person name="Ogura Y."/>
            <person name="Fujitani Y."/>
            <person name="Takami H."/>
            <person name="Hayashi T."/>
            <person name="Sahin N."/>
            <person name="Tani A."/>
        </authorList>
    </citation>
    <scope>NUCLEOTIDE SEQUENCE</scope>
    <source>
        <strain evidence="2">KCTC 52305</strain>
    </source>
</reference>
<evidence type="ECO:0000256" key="1">
    <source>
        <dbReference type="SAM" id="MobiDB-lite"/>
    </source>
</evidence>
<feature type="region of interest" description="Disordered" evidence="1">
    <location>
        <begin position="40"/>
        <end position="73"/>
    </location>
</feature>